<evidence type="ECO:0000256" key="8">
    <source>
        <dbReference type="ARBA" id="ARBA00023163"/>
    </source>
</evidence>
<name>A0AAE0VNB7_9BIVA</name>
<feature type="domain" description="C2H2-type" evidence="12">
    <location>
        <begin position="87"/>
        <end position="114"/>
    </location>
</feature>
<keyword evidence="2" id="KW-0479">Metal-binding</keyword>
<dbReference type="InterPro" id="IPR013087">
    <property type="entry name" value="Znf_C2H2_type"/>
</dbReference>
<feature type="compositionally biased region" description="Basic and acidic residues" evidence="11">
    <location>
        <begin position="182"/>
        <end position="192"/>
    </location>
</feature>
<feature type="region of interest" description="Disordered" evidence="11">
    <location>
        <begin position="182"/>
        <end position="235"/>
    </location>
</feature>
<evidence type="ECO:0000256" key="9">
    <source>
        <dbReference type="ARBA" id="ARBA00023242"/>
    </source>
</evidence>
<keyword evidence="3" id="KW-0677">Repeat</keyword>
<dbReference type="EMBL" id="JAEAOA010001532">
    <property type="protein sequence ID" value="KAK3583172.1"/>
    <property type="molecule type" value="Genomic_DNA"/>
</dbReference>
<dbReference type="Gene3D" id="3.30.160.60">
    <property type="entry name" value="Classic Zinc Finger"/>
    <property type="match status" value="3"/>
</dbReference>
<evidence type="ECO:0000256" key="10">
    <source>
        <dbReference type="PROSITE-ProRule" id="PRU00042"/>
    </source>
</evidence>
<sequence>MATSSTAVSIPSSNSPVDSSKYTVQVITKYMCRYCAQQFDSPSDMEAHIENHLKGKAPHSCSVCGKEYRTPSKLQRHVRVHSGERPYACNLCGRRFTRSDHVKQHMKVHLPQRQRNECRICSVKFMRRQTLHHHLLQHHKINQVYTCHRCGEAFDEIQKLHSHKESHMPIPTIEIGGVKIKHEPGDVMDDKPTTGLAKFSLGPQPPPTGDEKSVDDGDFDSSSNLSNYNPGQENATLIDTDFDEQINQAAKMAIEASFTQSNGGESVLEDLKKSTTIMNGNEMYIIPTGSDDSDLSNVEMQIKKEHIAEENLLKGGSNHDPGTKEKGVGADLEEEIDKKPTEQELKDAAEKLKINASEEKANAKKPFIQLVVPQSSTTAGPSQSVAISATELVSLIKTTQVSSLKTAFTYSSSNSSNISQVLGPQVVMSARPGSILPSNTLTNISTAQQGNYKYIKPALPQVTLSTAQSSNVTALGLNAKRTFRCDHCLIYFEDLAMSMLHNSLHSADEADPFTCRKCMKKLGNRLEFTAHLIWHLEPNMDI</sequence>
<organism evidence="13 14">
    <name type="scientific">Potamilus streckersoni</name>
    <dbReference type="NCBI Taxonomy" id="2493646"/>
    <lineage>
        <taxon>Eukaryota</taxon>
        <taxon>Metazoa</taxon>
        <taxon>Spiralia</taxon>
        <taxon>Lophotrochozoa</taxon>
        <taxon>Mollusca</taxon>
        <taxon>Bivalvia</taxon>
        <taxon>Autobranchia</taxon>
        <taxon>Heteroconchia</taxon>
        <taxon>Palaeoheterodonta</taxon>
        <taxon>Unionida</taxon>
        <taxon>Unionoidea</taxon>
        <taxon>Unionidae</taxon>
        <taxon>Ambleminae</taxon>
        <taxon>Lampsilini</taxon>
        <taxon>Potamilus</taxon>
    </lineage>
</organism>
<dbReference type="PROSITE" id="PS00028">
    <property type="entry name" value="ZINC_FINGER_C2H2_1"/>
    <property type="match status" value="6"/>
</dbReference>
<dbReference type="GO" id="GO:0008270">
    <property type="term" value="F:zinc ion binding"/>
    <property type="evidence" value="ECO:0007669"/>
    <property type="project" value="UniProtKB-KW"/>
</dbReference>
<reference evidence="13" key="1">
    <citation type="journal article" date="2021" name="Genome Biol. Evol.">
        <title>A High-Quality Reference Genome for a Parasitic Bivalve with Doubly Uniparental Inheritance (Bivalvia: Unionida).</title>
        <authorList>
            <person name="Smith C.H."/>
        </authorList>
    </citation>
    <scope>NUCLEOTIDE SEQUENCE</scope>
    <source>
        <strain evidence="13">CHS0354</strain>
    </source>
</reference>
<evidence type="ECO:0000313" key="13">
    <source>
        <dbReference type="EMBL" id="KAK3583172.1"/>
    </source>
</evidence>
<evidence type="ECO:0000256" key="4">
    <source>
        <dbReference type="ARBA" id="ARBA00022771"/>
    </source>
</evidence>
<keyword evidence="9" id="KW-0539">Nucleus</keyword>
<accession>A0AAE0VNB7</accession>
<feature type="compositionally biased region" description="Polar residues" evidence="11">
    <location>
        <begin position="220"/>
        <end position="235"/>
    </location>
</feature>
<dbReference type="Pfam" id="PF00096">
    <property type="entry name" value="zf-C2H2"/>
    <property type="match status" value="2"/>
</dbReference>
<protein>
    <recommendedName>
        <fullName evidence="12">C2H2-type domain-containing protein</fullName>
    </recommendedName>
</protein>
<evidence type="ECO:0000256" key="11">
    <source>
        <dbReference type="SAM" id="MobiDB-lite"/>
    </source>
</evidence>
<evidence type="ECO:0000256" key="2">
    <source>
        <dbReference type="ARBA" id="ARBA00022723"/>
    </source>
</evidence>
<dbReference type="PANTHER" id="PTHR24404:SF114">
    <property type="entry name" value="KLUMPFUSS, ISOFORM B-RELATED"/>
    <property type="match status" value="1"/>
</dbReference>
<reference evidence="13" key="3">
    <citation type="submission" date="2023-05" db="EMBL/GenBank/DDBJ databases">
        <authorList>
            <person name="Smith C.H."/>
        </authorList>
    </citation>
    <scope>NUCLEOTIDE SEQUENCE</scope>
    <source>
        <strain evidence="13">CHS0354</strain>
        <tissue evidence="13">Mantle</tissue>
    </source>
</reference>
<evidence type="ECO:0000259" key="12">
    <source>
        <dbReference type="PROSITE" id="PS50157"/>
    </source>
</evidence>
<dbReference type="PANTHER" id="PTHR24404">
    <property type="entry name" value="ZINC FINGER PROTEIN"/>
    <property type="match status" value="1"/>
</dbReference>
<keyword evidence="7" id="KW-0238">DNA-binding</keyword>
<evidence type="ECO:0000256" key="7">
    <source>
        <dbReference type="ARBA" id="ARBA00023125"/>
    </source>
</evidence>
<dbReference type="GO" id="GO:0003700">
    <property type="term" value="F:DNA-binding transcription factor activity"/>
    <property type="evidence" value="ECO:0007669"/>
    <property type="project" value="TreeGrafter"/>
</dbReference>
<keyword evidence="4 10" id="KW-0863">Zinc-finger</keyword>
<dbReference type="FunFam" id="3.30.160.60:FF:000287">
    <property type="entry name" value="PR domain zinc finger protein 10"/>
    <property type="match status" value="1"/>
</dbReference>
<dbReference type="GO" id="GO:0006357">
    <property type="term" value="P:regulation of transcription by RNA polymerase II"/>
    <property type="evidence" value="ECO:0007669"/>
    <property type="project" value="TreeGrafter"/>
</dbReference>
<dbReference type="PROSITE" id="PS50157">
    <property type="entry name" value="ZINC_FINGER_C2H2_2"/>
    <property type="match status" value="4"/>
</dbReference>
<reference evidence="13" key="2">
    <citation type="journal article" date="2021" name="Genome Biol. Evol.">
        <title>Developing a high-quality reference genome for a parasitic bivalve with doubly uniparental inheritance (Bivalvia: Unionida).</title>
        <authorList>
            <person name="Smith C.H."/>
        </authorList>
    </citation>
    <scope>NUCLEOTIDE SEQUENCE</scope>
    <source>
        <strain evidence="13">CHS0354</strain>
        <tissue evidence="13">Mantle</tissue>
    </source>
</reference>
<feature type="domain" description="C2H2-type" evidence="12">
    <location>
        <begin position="59"/>
        <end position="86"/>
    </location>
</feature>
<evidence type="ECO:0000256" key="3">
    <source>
        <dbReference type="ARBA" id="ARBA00022737"/>
    </source>
</evidence>
<dbReference type="SUPFAM" id="SSF57667">
    <property type="entry name" value="beta-beta-alpha zinc fingers"/>
    <property type="match status" value="1"/>
</dbReference>
<feature type="region of interest" description="Disordered" evidence="11">
    <location>
        <begin position="313"/>
        <end position="344"/>
    </location>
</feature>
<keyword evidence="14" id="KW-1185">Reference proteome</keyword>
<evidence type="ECO:0000256" key="6">
    <source>
        <dbReference type="ARBA" id="ARBA00023015"/>
    </source>
</evidence>
<keyword evidence="5" id="KW-0862">Zinc</keyword>
<dbReference type="SMART" id="SM00355">
    <property type="entry name" value="ZnF_C2H2"/>
    <property type="match status" value="7"/>
</dbReference>
<evidence type="ECO:0000256" key="5">
    <source>
        <dbReference type="ARBA" id="ARBA00022833"/>
    </source>
</evidence>
<dbReference type="AlphaFoldDB" id="A0AAE0VNB7"/>
<dbReference type="FunFam" id="3.30.160.60:FF:000100">
    <property type="entry name" value="Zinc finger 45-like"/>
    <property type="match status" value="1"/>
</dbReference>
<dbReference type="InterPro" id="IPR036236">
    <property type="entry name" value="Znf_C2H2_sf"/>
</dbReference>
<dbReference type="GO" id="GO:0005634">
    <property type="term" value="C:nucleus"/>
    <property type="evidence" value="ECO:0007669"/>
    <property type="project" value="UniProtKB-SubCell"/>
</dbReference>
<comment type="subcellular location">
    <subcellularLocation>
        <location evidence="1">Nucleus</location>
    </subcellularLocation>
</comment>
<gene>
    <name evidence="13" type="ORF">CHS0354_025688</name>
</gene>
<proteinExistence type="predicted"/>
<feature type="domain" description="C2H2-type" evidence="12">
    <location>
        <begin position="30"/>
        <end position="57"/>
    </location>
</feature>
<feature type="domain" description="C2H2-type" evidence="12">
    <location>
        <begin position="145"/>
        <end position="167"/>
    </location>
</feature>
<evidence type="ECO:0000256" key="1">
    <source>
        <dbReference type="ARBA" id="ARBA00004123"/>
    </source>
</evidence>
<dbReference type="Proteomes" id="UP001195483">
    <property type="component" value="Unassembled WGS sequence"/>
</dbReference>
<dbReference type="GO" id="GO:0000978">
    <property type="term" value="F:RNA polymerase II cis-regulatory region sequence-specific DNA binding"/>
    <property type="evidence" value="ECO:0007669"/>
    <property type="project" value="TreeGrafter"/>
</dbReference>
<keyword evidence="8" id="KW-0804">Transcription</keyword>
<evidence type="ECO:0000313" key="14">
    <source>
        <dbReference type="Proteomes" id="UP001195483"/>
    </source>
</evidence>
<comment type="caution">
    <text evidence="13">The sequence shown here is derived from an EMBL/GenBank/DDBJ whole genome shotgun (WGS) entry which is preliminary data.</text>
</comment>
<dbReference type="InterPro" id="IPR050589">
    <property type="entry name" value="Ikaros_C2H2-ZF"/>
</dbReference>
<keyword evidence="6" id="KW-0805">Transcription regulation</keyword>